<dbReference type="AlphaFoldDB" id="A0A7S0GC08"/>
<feature type="region of interest" description="Disordered" evidence="1">
    <location>
        <begin position="1"/>
        <end position="52"/>
    </location>
</feature>
<feature type="region of interest" description="Disordered" evidence="1">
    <location>
        <begin position="73"/>
        <end position="99"/>
    </location>
</feature>
<name>A0A7S0GC08_9STRA</name>
<evidence type="ECO:0000256" key="1">
    <source>
        <dbReference type="SAM" id="MobiDB-lite"/>
    </source>
</evidence>
<proteinExistence type="predicted"/>
<accession>A0A7S0GC08</accession>
<organism evidence="2">
    <name type="scientific">Proboscia inermis</name>
    <dbReference type="NCBI Taxonomy" id="420281"/>
    <lineage>
        <taxon>Eukaryota</taxon>
        <taxon>Sar</taxon>
        <taxon>Stramenopiles</taxon>
        <taxon>Ochrophyta</taxon>
        <taxon>Bacillariophyta</taxon>
        <taxon>Coscinodiscophyceae</taxon>
        <taxon>Rhizosoleniophycidae</taxon>
        <taxon>Rhizosoleniales</taxon>
        <taxon>Rhizosoleniaceae</taxon>
        <taxon>Proboscia</taxon>
    </lineage>
</organism>
<sequence>MIQLCRFGAVPKKTNERAHPRRKEATKRTHESNTVGYPKPQDPPPVQLDVENLPSHPAKAFKTKSTPYSISNKFEGVSCSPPKHNPRPVQHAHGNRTNS</sequence>
<evidence type="ECO:0000313" key="2">
    <source>
        <dbReference type="EMBL" id="CAD8407924.1"/>
    </source>
</evidence>
<protein>
    <submittedName>
        <fullName evidence="2">Uncharacterized protein</fullName>
    </submittedName>
</protein>
<gene>
    <name evidence="2" type="ORF">PINE0816_LOCUS4044</name>
</gene>
<dbReference type="EMBL" id="HBEL01008461">
    <property type="protein sequence ID" value="CAD8407924.1"/>
    <property type="molecule type" value="Transcribed_RNA"/>
</dbReference>
<reference evidence="2" key="1">
    <citation type="submission" date="2021-01" db="EMBL/GenBank/DDBJ databases">
        <authorList>
            <person name="Corre E."/>
            <person name="Pelletier E."/>
            <person name="Niang G."/>
            <person name="Scheremetjew M."/>
            <person name="Finn R."/>
            <person name="Kale V."/>
            <person name="Holt S."/>
            <person name="Cochrane G."/>
            <person name="Meng A."/>
            <person name="Brown T."/>
            <person name="Cohen L."/>
        </authorList>
    </citation>
    <scope>NUCLEOTIDE SEQUENCE</scope>
    <source>
        <strain evidence="2">CCAP1064/1</strain>
    </source>
</reference>